<organism evidence="2 3">
    <name type="scientific">Pseudovirgaria hyperparasitica</name>
    <dbReference type="NCBI Taxonomy" id="470096"/>
    <lineage>
        <taxon>Eukaryota</taxon>
        <taxon>Fungi</taxon>
        <taxon>Dikarya</taxon>
        <taxon>Ascomycota</taxon>
        <taxon>Pezizomycotina</taxon>
        <taxon>Dothideomycetes</taxon>
        <taxon>Dothideomycetes incertae sedis</taxon>
        <taxon>Acrospermales</taxon>
        <taxon>Acrospermaceae</taxon>
        <taxon>Pseudovirgaria</taxon>
    </lineage>
</organism>
<dbReference type="AlphaFoldDB" id="A0A6A6W8M6"/>
<dbReference type="EMBL" id="ML996570">
    <property type="protein sequence ID" value="KAF2759013.1"/>
    <property type="molecule type" value="Genomic_DNA"/>
</dbReference>
<evidence type="ECO:0000313" key="3">
    <source>
        <dbReference type="Proteomes" id="UP000799437"/>
    </source>
</evidence>
<accession>A0A6A6W8M6</accession>
<proteinExistence type="predicted"/>
<feature type="compositionally biased region" description="Polar residues" evidence="1">
    <location>
        <begin position="64"/>
        <end position="88"/>
    </location>
</feature>
<dbReference type="GeneID" id="54486467"/>
<keyword evidence="3" id="KW-1185">Reference proteome</keyword>
<feature type="region of interest" description="Disordered" evidence="1">
    <location>
        <begin position="1"/>
        <end position="104"/>
    </location>
</feature>
<protein>
    <submittedName>
        <fullName evidence="2">Uncharacterized protein</fullName>
    </submittedName>
</protein>
<reference evidence="2" key="1">
    <citation type="journal article" date="2020" name="Stud. Mycol.">
        <title>101 Dothideomycetes genomes: a test case for predicting lifestyles and emergence of pathogens.</title>
        <authorList>
            <person name="Haridas S."/>
            <person name="Albert R."/>
            <person name="Binder M."/>
            <person name="Bloem J."/>
            <person name="Labutti K."/>
            <person name="Salamov A."/>
            <person name="Andreopoulos B."/>
            <person name="Baker S."/>
            <person name="Barry K."/>
            <person name="Bills G."/>
            <person name="Bluhm B."/>
            <person name="Cannon C."/>
            <person name="Castanera R."/>
            <person name="Culley D."/>
            <person name="Daum C."/>
            <person name="Ezra D."/>
            <person name="Gonzalez J."/>
            <person name="Henrissat B."/>
            <person name="Kuo A."/>
            <person name="Liang C."/>
            <person name="Lipzen A."/>
            <person name="Lutzoni F."/>
            <person name="Magnuson J."/>
            <person name="Mondo S."/>
            <person name="Nolan M."/>
            <person name="Ohm R."/>
            <person name="Pangilinan J."/>
            <person name="Park H.-J."/>
            <person name="Ramirez L."/>
            <person name="Alfaro M."/>
            <person name="Sun H."/>
            <person name="Tritt A."/>
            <person name="Yoshinaga Y."/>
            <person name="Zwiers L.-H."/>
            <person name="Turgeon B."/>
            <person name="Goodwin S."/>
            <person name="Spatafora J."/>
            <person name="Crous P."/>
            <person name="Grigoriev I."/>
        </authorList>
    </citation>
    <scope>NUCLEOTIDE SEQUENCE</scope>
    <source>
        <strain evidence="2">CBS 121739</strain>
    </source>
</reference>
<dbReference type="RefSeq" id="XP_033601464.1">
    <property type="nucleotide sequence ID" value="XM_033745413.1"/>
</dbReference>
<evidence type="ECO:0000256" key="1">
    <source>
        <dbReference type="SAM" id="MobiDB-lite"/>
    </source>
</evidence>
<gene>
    <name evidence="2" type="ORF">EJ05DRAFT_485093</name>
</gene>
<dbReference type="OrthoDB" id="3944830at2759"/>
<evidence type="ECO:0000313" key="2">
    <source>
        <dbReference type="EMBL" id="KAF2759013.1"/>
    </source>
</evidence>
<dbReference type="Proteomes" id="UP000799437">
    <property type="component" value="Unassembled WGS sequence"/>
</dbReference>
<feature type="compositionally biased region" description="Basic and acidic residues" evidence="1">
    <location>
        <begin position="21"/>
        <end position="41"/>
    </location>
</feature>
<sequence>MASPQVDDVSSRHSLITVKVDNTHRTAKDDLATSSLGRKDSGIGYGECPSTTSKPNVPGRDEANTSLCSSNSGHIVRGNSNGTPSNDSKVPDIPNALSPASSAGLTRTNSIKKEVVTILFSNPNTQEEDIIQSRLTCLMPRHSLEELTKLGECMTQGDRKIVDMGSNFGHTATRLKQFLERKSYVPFGPRIQLQVVGPKDTPLDWPVRGLESKRSTEETLSLFYSELSMYKHASLIKYDEIRIYSSKNIRTGYPIYKEEVIALLERIYEIASKNKDVEMIDFITDATHKHADELISTPAIRHILQSSINEDSAGHLLLDMVLKTTSQAQANLFLDSALSPAPSKARDLPIPTSPSASTKSLVKPAVVAQQTSDAAYLRKFHEFIVNDRILVAQSDGYGTLINGPPGSYQRRNRDFKFEHAELLLADFEQASTRHNVTVVNGRGQKGDILASFVVKLDAAALGLDGRFIHVGSAESYDREQRMFRPGISRGRSRSPERR</sequence>
<name>A0A6A6W8M6_9PEZI</name>